<protein>
    <submittedName>
        <fullName evidence="1">Uncharacterized protein</fullName>
    </submittedName>
</protein>
<reference evidence="1" key="1">
    <citation type="journal article" date="2016" name="Sci. Rep.">
        <title>Molecular characterization of firefly nuptial gifts: a multi-omics approach sheds light on postcopulatory sexual selection.</title>
        <authorList>
            <person name="Al-Wathiqui N."/>
            <person name="Fallon T.R."/>
            <person name="South A."/>
            <person name="Weng J.K."/>
            <person name="Lewis S.M."/>
        </authorList>
    </citation>
    <scope>NUCLEOTIDE SEQUENCE</scope>
</reference>
<organism evidence="1">
    <name type="scientific">Photinus pyralis</name>
    <name type="common">Common eastern firefly</name>
    <name type="synonym">Lampyris pyralis</name>
    <dbReference type="NCBI Taxonomy" id="7054"/>
    <lineage>
        <taxon>Eukaryota</taxon>
        <taxon>Metazoa</taxon>
        <taxon>Ecdysozoa</taxon>
        <taxon>Arthropoda</taxon>
        <taxon>Hexapoda</taxon>
        <taxon>Insecta</taxon>
        <taxon>Pterygota</taxon>
        <taxon>Neoptera</taxon>
        <taxon>Endopterygota</taxon>
        <taxon>Coleoptera</taxon>
        <taxon>Polyphaga</taxon>
        <taxon>Elateriformia</taxon>
        <taxon>Elateroidea</taxon>
        <taxon>Lampyridae</taxon>
        <taxon>Lampyrinae</taxon>
        <taxon>Photinus</taxon>
    </lineage>
</organism>
<sequence>MDQNYENNIRRRNLSKKGHIFMALFDKMASYSSKRIVKISSRLFVPFNEKSAFTPHAICVWFLLLKKITRRLILIVEMCFCASTRSRKIKWQMDFLKESLSCCKMYA</sequence>
<name>A0A1Y1LF96_PHOPY</name>
<dbReference type="AlphaFoldDB" id="A0A1Y1LF96"/>
<dbReference type="EMBL" id="GEZM01062489">
    <property type="protein sequence ID" value="JAV69687.1"/>
    <property type="molecule type" value="Transcribed_RNA"/>
</dbReference>
<proteinExistence type="predicted"/>
<accession>A0A1Y1LF96</accession>
<evidence type="ECO:0000313" key="1">
    <source>
        <dbReference type="EMBL" id="JAV69687.1"/>
    </source>
</evidence>